<evidence type="ECO:0000256" key="1">
    <source>
        <dbReference type="PROSITE-ProRule" id="PRU01076"/>
    </source>
</evidence>
<reference evidence="4" key="1">
    <citation type="submission" date="2017-07" db="EMBL/GenBank/DDBJ databases">
        <title>Draft genome sequence of Effusibacillus lacus strain skLN1.</title>
        <authorList>
            <person name="Watanabe M."/>
            <person name="Kojima H."/>
            <person name="Fukui M."/>
        </authorList>
    </citation>
    <scope>NUCLEOTIDE SEQUENCE [LARGE SCALE GENOMIC DNA]</scope>
    <source>
        <strain evidence="4">skLN1</strain>
    </source>
</reference>
<name>A0A292YKF0_9BACL</name>
<protein>
    <recommendedName>
        <fullName evidence="2">SpoVT-AbrB domain-containing protein</fullName>
    </recommendedName>
</protein>
<comment type="caution">
    <text evidence="3">The sequence shown here is derived from an EMBL/GenBank/DDBJ whole genome shotgun (WGS) entry which is preliminary data.</text>
</comment>
<dbReference type="InterPro" id="IPR007159">
    <property type="entry name" value="SpoVT-AbrB_dom"/>
</dbReference>
<dbReference type="InterPro" id="IPR037914">
    <property type="entry name" value="SpoVT-AbrB_sf"/>
</dbReference>
<dbReference type="AlphaFoldDB" id="A0A292YKF0"/>
<evidence type="ECO:0000259" key="2">
    <source>
        <dbReference type="PROSITE" id="PS51740"/>
    </source>
</evidence>
<sequence length="84" mass="9535">MIGMSLYESRIGKKYQTVVPMHVREAAGIGEGDSLLWKVQEDGTIVVRPQKSKTEYLANLNKKNYGSFENAKKQLEEGIDSWDE</sequence>
<gene>
    <name evidence="3" type="ORF">EFBL_0851</name>
</gene>
<feature type="domain" description="SpoVT-AbrB" evidence="2">
    <location>
        <begin position="6"/>
        <end position="52"/>
    </location>
</feature>
<dbReference type="SMART" id="SM00966">
    <property type="entry name" value="SpoVT_AbrB"/>
    <property type="match status" value="1"/>
</dbReference>
<keyword evidence="4" id="KW-1185">Reference proteome</keyword>
<dbReference type="PROSITE" id="PS51740">
    <property type="entry name" value="SPOVT_ABRB"/>
    <property type="match status" value="1"/>
</dbReference>
<dbReference type="SUPFAM" id="SSF89447">
    <property type="entry name" value="AbrB/MazE/MraZ-like"/>
    <property type="match status" value="1"/>
</dbReference>
<proteinExistence type="predicted"/>
<dbReference type="Proteomes" id="UP000217785">
    <property type="component" value="Unassembled WGS sequence"/>
</dbReference>
<organism evidence="3 4">
    <name type="scientific">Effusibacillus lacus</name>
    <dbReference type="NCBI Taxonomy" id="1348429"/>
    <lineage>
        <taxon>Bacteria</taxon>
        <taxon>Bacillati</taxon>
        <taxon>Bacillota</taxon>
        <taxon>Bacilli</taxon>
        <taxon>Bacillales</taxon>
        <taxon>Alicyclobacillaceae</taxon>
        <taxon>Effusibacillus</taxon>
    </lineage>
</organism>
<dbReference type="Pfam" id="PF04014">
    <property type="entry name" value="MazE_antitoxin"/>
    <property type="match status" value="1"/>
</dbReference>
<evidence type="ECO:0000313" key="4">
    <source>
        <dbReference type="Proteomes" id="UP000217785"/>
    </source>
</evidence>
<evidence type="ECO:0000313" key="3">
    <source>
        <dbReference type="EMBL" id="GAX89233.1"/>
    </source>
</evidence>
<dbReference type="GO" id="GO:0003677">
    <property type="term" value="F:DNA binding"/>
    <property type="evidence" value="ECO:0007669"/>
    <property type="project" value="UniProtKB-UniRule"/>
</dbReference>
<dbReference type="Gene3D" id="2.10.260.10">
    <property type="match status" value="1"/>
</dbReference>
<keyword evidence="1" id="KW-0238">DNA-binding</keyword>
<dbReference type="EMBL" id="BDUF01000018">
    <property type="protein sequence ID" value="GAX89233.1"/>
    <property type="molecule type" value="Genomic_DNA"/>
</dbReference>
<accession>A0A292YKF0</accession>
<dbReference type="NCBIfam" id="TIGR01439">
    <property type="entry name" value="lp_hng_hel_AbrB"/>
    <property type="match status" value="1"/>
</dbReference>